<keyword evidence="4" id="KW-0645">Protease</keyword>
<keyword evidence="5" id="KW-0479">Metal-binding</keyword>
<evidence type="ECO:0000313" key="13">
    <source>
        <dbReference type="Proteomes" id="UP001501074"/>
    </source>
</evidence>
<protein>
    <submittedName>
        <fullName evidence="12">Immune inhibitor A</fullName>
    </submittedName>
</protein>
<dbReference type="NCBIfam" id="TIGR03296">
    <property type="entry name" value="M6dom_TIGR03296"/>
    <property type="match status" value="1"/>
</dbReference>
<dbReference type="PANTHER" id="PTHR13062:SF12">
    <property type="entry name" value="ALPHA-2-MACROGLOBULIN DOMAIN-CONTAINING PROTEIN"/>
    <property type="match status" value="1"/>
</dbReference>
<comment type="subcellular location">
    <subcellularLocation>
        <location evidence="2">Secreted</location>
    </subcellularLocation>
</comment>
<sequence>MLPERQIDQRALTQTQNSLRFLPECGGNLYRGTADWEVCVRKVLVGLATLSVAAGAALALPGTAVASTPLTQAPIGTADQSAQGTDDLSSPMQDKARALRDEAVTQVLNGEATVTTKNGSRVVKLAGKKGKKDDRYVELAREQTDRVFVVLAEFGNERHPSYPDQDTSATIPGPTTFEGPVHNKIPRPAKNDNSTVWQADYSKKHYEDLYFGEGKGVESLKTYYETQSSGRYSVDGTVTDWVKLPYNEARYGRSNGYPCAGNVCSNTWVMIADALQAWVADQQAKGVSAAEIKSAVASFDQWDRYDFDGDGNFNEPDGYIDHFQIVHAGGDQADGDPQQGEDAIWSHRWYAYSNGAGTTGPANNKLGGTQIGDTGLWVGDYTTQPENGGLSVFAHEYGHDLGLPDNYDIANGGSSPVEYWSLMAQSRLNGKGEALGTRPGDIGAWEKLQLGWLDYEAVTATTTGKKKKRTIDLGPAEYNTKKPQATVVVLPKKQVTQELAQPVSGEYEWYSDTGNDLSNTLTRSVALPAGSPQLTFQANWNIEDCGADACDYAYVDIDDGSGFTPIAGSITKAAEGNGIDGVSDGWQPATFDLSAYAGKTVSLRFRYSTDTAAQGADDTLPAGIFLDDIKVAAGGTTVFEDGAETADSAWTANGFRRTTGTDVAEYDHYYIAAHRSYVSYDKYLRTGPYNFGWPSTKPDYVEHFPYQEGLLVTYWDTSFSDNNVSVHPGEGRNLTVDAHPAPLYQVTGTPWRTRVQLYDAPFGLKKADSFTLHVDGVKSPIKGLKGNPLFDDTKNYYDTVVPDHGVKVAKAGVKIEVQKVKGTSLTVKVTS</sequence>
<evidence type="ECO:0000256" key="4">
    <source>
        <dbReference type="ARBA" id="ARBA00022670"/>
    </source>
</evidence>
<dbReference type="SUPFAM" id="SSF55486">
    <property type="entry name" value="Metalloproteases ('zincins'), catalytic domain"/>
    <property type="match status" value="1"/>
</dbReference>
<keyword evidence="9" id="KW-0482">Metalloprotease</keyword>
<dbReference type="Pfam" id="PF20774">
    <property type="entry name" value="InhA-like_VEG"/>
    <property type="match status" value="1"/>
</dbReference>
<evidence type="ECO:0000313" key="12">
    <source>
        <dbReference type="EMBL" id="GAA3622600.1"/>
    </source>
</evidence>
<evidence type="ECO:0000256" key="1">
    <source>
        <dbReference type="ARBA" id="ARBA00001947"/>
    </source>
</evidence>
<keyword evidence="3" id="KW-0964">Secreted</keyword>
<organism evidence="12 13">
    <name type="scientific">Kineosporia mesophila</name>
    <dbReference type="NCBI Taxonomy" id="566012"/>
    <lineage>
        <taxon>Bacteria</taxon>
        <taxon>Bacillati</taxon>
        <taxon>Actinomycetota</taxon>
        <taxon>Actinomycetes</taxon>
        <taxon>Kineosporiales</taxon>
        <taxon>Kineosporiaceae</taxon>
        <taxon>Kineosporia</taxon>
    </lineage>
</organism>
<dbReference type="InterPro" id="IPR048665">
    <property type="entry name" value="InhA-like_VEG"/>
</dbReference>
<accession>A0ABP7A177</accession>
<reference evidence="13" key="1">
    <citation type="journal article" date="2019" name="Int. J. Syst. Evol. Microbiol.">
        <title>The Global Catalogue of Microorganisms (GCM) 10K type strain sequencing project: providing services to taxonomists for standard genome sequencing and annotation.</title>
        <authorList>
            <consortium name="The Broad Institute Genomics Platform"/>
            <consortium name="The Broad Institute Genome Sequencing Center for Infectious Disease"/>
            <person name="Wu L."/>
            <person name="Ma J."/>
        </authorList>
    </citation>
    <scope>NUCLEOTIDE SEQUENCE [LARGE SCALE GENOMIC DNA]</scope>
    <source>
        <strain evidence="13">JCM 16902</strain>
    </source>
</reference>
<dbReference type="InterPro" id="IPR012300">
    <property type="entry name" value="Pept_M6_InhA"/>
</dbReference>
<evidence type="ECO:0000256" key="2">
    <source>
        <dbReference type="ARBA" id="ARBA00004613"/>
    </source>
</evidence>
<keyword evidence="13" id="KW-1185">Reference proteome</keyword>
<dbReference type="InterPro" id="IPR008757">
    <property type="entry name" value="Peptidase_M6-like_domain"/>
</dbReference>
<keyword evidence="8" id="KW-0862">Zinc</keyword>
<dbReference type="Gene3D" id="3.40.390.10">
    <property type="entry name" value="Collagenase (Catalytic Domain)"/>
    <property type="match status" value="1"/>
</dbReference>
<evidence type="ECO:0000256" key="5">
    <source>
        <dbReference type="ARBA" id="ARBA00022723"/>
    </source>
</evidence>
<keyword evidence="6" id="KW-0732">Signal</keyword>
<dbReference type="InterPro" id="IPR024079">
    <property type="entry name" value="MetalloPept_cat_dom_sf"/>
</dbReference>
<keyword evidence="7" id="KW-0378">Hydrolase</keyword>
<dbReference type="EMBL" id="BAAAZO010000009">
    <property type="protein sequence ID" value="GAA3622600.1"/>
    <property type="molecule type" value="Genomic_DNA"/>
</dbReference>
<comment type="cofactor">
    <cofactor evidence="1">
        <name>Zn(2+)</name>
        <dbReference type="ChEBI" id="CHEBI:29105"/>
    </cofactor>
</comment>
<evidence type="ECO:0000256" key="7">
    <source>
        <dbReference type="ARBA" id="ARBA00022801"/>
    </source>
</evidence>
<dbReference type="Pfam" id="PF05547">
    <property type="entry name" value="Peptidase_M6"/>
    <property type="match status" value="1"/>
</dbReference>
<feature type="domain" description="Peptidase M6-like" evidence="10">
    <location>
        <begin position="135"/>
        <end position="448"/>
    </location>
</feature>
<evidence type="ECO:0000256" key="3">
    <source>
        <dbReference type="ARBA" id="ARBA00022525"/>
    </source>
</evidence>
<evidence type="ECO:0000256" key="8">
    <source>
        <dbReference type="ARBA" id="ARBA00022833"/>
    </source>
</evidence>
<feature type="domain" description="Immune inhibitor A-like metallopeptidase VEG" evidence="11">
    <location>
        <begin position="664"/>
        <end position="818"/>
    </location>
</feature>
<dbReference type="PANTHER" id="PTHR13062">
    <property type="entry name" value="COLLAGENASE"/>
    <property type="match status" value="1"/>
</dbReference>
<evidence type="ECO:0000256" key="6">
    <source>
        <dbReference type="ARBA" id="ARBA00022729"/>
    </source>
</evidence>
<proteinExistence type="predicted"/>
<name>A0ABP7A177_9ACTN</name>
<dbReference type="Pfam" id="PF20773">
    <property type="entry name" value="InhA-like_MAM"/>
    <property type="match status" value="1"/>
</dbReference>
<comment type="caution">
    <text evidence="12">The sequence shown here is derived from an EMBL/GenBank/DDBJ whole genome shotgun (WGS) entry which is preliminary data.</text>
</comment>
<evidence type="ECO:0000256" key="9">
    <source>
        <dbReference type="ARBA" id="ARBA00023049"/>
    </source>
</evidence>
<gene>
    <name evidence="12" type="ORF">GCM10022223_44470</name>
</gene>
<dbReference type="Proteomes" id="UP001501074">
    <property type="component" value="Unassembled WGS sequence"/>
</dbReference>
<evidence type="ECO:0000259" key="10">
    <source>
        <dbReference type="Pfam" id="PF05547"/>
    </source>
</evidence>
<evidence type="ECO:0000259" key="11">
    <source>
        <dbReference type="Pfam" id="PF20774"/>
    </source>
</evidence>
<dbReference type="PIRSF" id="PIRSF007519">
    <property type="entry name" value="Protease_InhA"/>
    <property type="match status" value="1"/>
</dbReference>